<dbReference type="AlphaFoldDB" id="A0A9X1VD95"/>
<feature type="transmembrane region" description="Helical" evidence="5">
    <location>
        <begin position="7"/>
        <end position="28"/>
    </location>
</feature>
<keyword evidence="7" id="KW-1185">Reference proteome</keyword>
<protein>
    <submittedName>
        <fullName evidence="6">Acyl-homoserine lactone acylase QuiP</fullName>
        <ecNumber evidence="6">3.5.1.97</ecNumber>
    </submittedName>
</protein>
<accession>A0A9X1VD95</accession>
<dbReference type="InterPro" id="IPR029055">
    <property type="entry name" value="Ntn_hydrolases_N"/>
</dbReference>
<dbReference type="InterPro" id="IPR043147">
    <property type="entry name" value="Penicillin_amidase_A-knob"/>
</dbReference>
<dbReference type="GO" id="GO:0016811">
    <property type="term" value="F:hydrolase activity, acting on carbon-nitrogen (but not peptide) bonds, in linear amides"/>
    <property type="evidence" value="ECO:0007669"/>
    <property type="project" value="InterPro"/>
</dbReference>
<keyword evidence="3" id="KW-0865">Zymogen</keyword>
<dbReference type="SUPFAM" id="SSF56235">
    <property type="entry name" value="N-terminal nucleophile aminohydrolases (Ntn hydrolases)"/>
    <property type="match status" value="1"/>
</dbReference>
<keyword evidence="2 6" id="KW-0378">Hydrolase</keyword>
<dbReference type="Gene3D" id="3.60.20.10">
    <property type="entry name" value="Glutamine Phosphoribosylpyrophosphate, subunit 1, domain 1"/>
    <property type="match status" value="1"/>
</dbReference>
<evidence type="ECO:0000313" key="6">
    <source>
        <dbReference type="EMBL" id="MCI0184033.1"/>
    </source>
</evidence>
<organism evidence="6 7">
    <name type="scientific">Sulfoacidibacillus ferrooxidans</name>
    <dbReference type="NCBI Taxonomy" id="2005001"/>
    <lineage>
        <taxon>Bacteria</taxon>
        <taxon>Bacillati</taxon>
        <taxon>Bacillota</taxon>
        <taxon>Bacilli</taxon>
        <taxon>Bacillales</taxon>
        <taxon>Alicyclobacillaceae</taxon>
        <taxon>Sulfoacidibacillus</taxon>
    </lineage>
</organism>
<dbReference type="PIRSF" id="PIRSF001227">
    <property type="entry name" value="Pen_acylase"/>
    <property type="match status" value="1"/>
</dbReference>
<dbReference type="Gene3D" id="1.10.1400.10">
    <property type="match status" value="1"/>
</dbReference>
<keyword evidence="5" id="KW-0812">Transmembrane</keyword>
<dbReference type="InterPro" id="IPR014395">
    <property type="entry name" value="Pen/GL7ACA/AHL_acylase"/>
</dbReference>
<dbReference type="EMBL" id="JALBUF010000008">
    <property type="protein sequence ID" value="MCI0184033.1"/>
    <property type="molecule type" value="Genomic_DNA"/>
</dbReference>
<evidence type="ECO:0000256" key="3">
    <source>
        <dbReference type="ARBA" id="ARBA00023145"/>
    </source>
</evidence>
<evidence type="ECO:0000256" key="2">
    <source>
        <dbReference type="ARBA" id="ARBA00022801"/>
    </source>
</evidence>
<sequence length="826" mass="91559">MLPSKKLFNLTFAVIATAGVTFISGVGVGPLPPLGNLLNPGTGVWTMARDAQLPTTRNMHIPGLQHPVIVSFASNGGAYIKAQSNHDLFFTIGYLQAKFRLFQMDLMRRQGEGLLSQIVGKEALPSDEFEDSLGISRTAATEWLDTPVNSPAYHALSAFSQGVNARITQDERTGNLPYMFKLLNYKPTLWTPIDSLVIQGDMTQTLDLSTTPIAYALLVHSLGYQRTMDFFPVLPIDKQHPYDLGPYPKAPLTKIVQSPFVTKSEYLAATALGHEIEQVPPQLLHQFSDSNNWAVSGSRTASGKPLMAGDPHLNQTIPSIWYQITASSPSYHFSGVSIPGIPIILIGHNQDISWSLTDVQNQSTYFYEERTSAKHPGQYYFRGKWINMETINYTIPVKGKASVHWPVELTVQGPILTDHGATLAMDWMGNIPSPDMQSLLGVVKSTNYAQFKSALSLWHSPTQNFVYADRYGNIGMISAGYYPIVNASKPWLPMPGTGQDDIVGSIPYASIPQVYDPKSGFVFSANQREVGPNYPYYIGTSADFFSNGYRADEIYRVLSKGHHLTVKDMENLQNNVRDDLAGRMVPKLLQALQTTSLTGNEAVADSTLSHWNDEMNVNSVGATLWWTFWTSYLQDTFGPWWKADHVPVNVDPNLAIGPSQTSLDEDLEAWTQNDPNNRAFTPPVGAHRSAPQVMRLAFSQTVQKLSKELGPRVSTWTWGRIHARHFPALSQIPQLGYGPRPSGGDEWTVDAADGGAISTAGPSWRFVMNWANGKGYGVYPGGQSENPLSPWYEDQISAWWNGQYYPIWSQQHISHEASTVVWNINP</sequence>
<proteinExistence type="inferred from homology"/>
<gene>
    <name evidence="6" type="primary">quiP</name>
    <name evidence="6" type="ORF">MM817_02328</name>
</gene>
<feature type="active site" description="Nucleophile" evidence="4">
    <location>
        <position position="290"/>
    </location>
</feature>
<name>A0A9X1VD95_9BACL</name>
<dbReference type="InterPro" id="IPR023343">
    <property type="entry name" value="Penicillin_amidase_dom1"/>
</dbReference>
<reference evidence="6" key="1">
    <citation type="submission" date="2022-03" db="EMBL/GenBank/DDBJ databases">
        <title>Draft Genome Sequence of Firmicute Strain S0AB, a Heterotrophic Iron/Sulfur-Oxidizing Extreme Acidophile.</title>
        <authorList>
            <person name="Vergara E."/>
            <person name="Pakostova E."/>
            <person name="Johnson D.B."/>
            <person name="Holmes D.S."/>
        </authorList>
    </citation>
    <scope>NUCLEOTIDE SEQUENCE</scope>
    <source>
        <strain evidence="6">S0AB</strain>
    </source>
</reference>
<evidence type="ECO:0000256" key="5">
    <source>
        <dbReference type="SAM" id="Phobius"/>
    </source>
</evidence>
<dbReference type="InterPro" id="IPR043146">
    <property type="entry name" value="Penicillin_amidase_N_B-knob"/>
</dbReference>
<dbReference type="EC" id="3.5.1.97" evidence="6"/>
<dbReference type="Pfam" id="PF01804">
    <property type="entry name" value="Penicil_amidase"/>
    <property type="match status" value="1"/>
</dbReference>
<comment type="caution">
    <text evidence="6">The sequence shown here is derived from an EMBL/GenBank/DDBJ whole genome shotgun (WGS) entry which is preliminary data.</text>
</comment>
<dbReference type="GO" id="GO:0017000">
    <property type="term" value="P:antibiotic biosynthetic process"/>
    <property type="evidence" value="ECO:0007669"/>
    <property type="project" value="InterPro"/>
</dbReference>
<dbReference type="InterPro" id="IPR002692">
    <property type="entry name" value="S45"/>
</dbReference>
<evidence type="ECO:0000313" key="7">
    <source>
        <dbReference type="Proteomes" id="UP001139263"/>
    </source>
</evidence>
<dbReference type="PANTHER" id="PTHR34218">
    <property type="entry name" value="PEPTIDASE S45 PENICILLIN AMIDASE"/>
    <property type="match status" value="1"/>
</dbReference>
<comment type="similarity">
    <text evidence="1">Belongs to the peptidase S45 family.</text>
</comment>
<dbReference type="Proteomes" id="UP001139263">
    <property type="component" value="Unassembled WGS sequence"/>
</dbReference>
<evidence type="ECO:0000256" key="1">
    <source>
        <dbReference type="ARBA" id="ARBA00006586"/>
    </source>
</evidence>
<dbReference type="RefSeq" id="WP_241715210.1">
    <property type="nucleotide sequence ID" value="NZ_JALBUF010000008.1"/>
</dbReference>
<dbReference type="PANTHER" id="PTHR34218:SF4">
    <property type="entry name" value="ACYL-HOMOSERINE LACTONE ACYLASE QUIP"/>
    <property type="match status" value="1"/>
</dbReference>
<keyword evidence="5" id="KW-1133">Transmembrane helix</keyword>
<dbReference type="CDD" id="cd03747">
    <property type="entry name" value="Ntn_PGA_like"/>
    <property type="match status" value="1"/>
</dbReference>
<keyword evidence="5" id="KW-0472">Membrane</keyword>
<dbReference type="Gene3D" id="2.30.120.10">
    <property type="match status" value="1"/>
</dbReference>
<evidence type="ECO:0000256" key="4">
    <source>
        <dbReference type="PIRSR" id="PIRSR001227-1"/>
    </source>
</evidence>
<dbReference type="Gene3D" id="1.10.439.10">
    <property type="entry name" value="Penicillin Amidohydrolase, domain 1"/>
    <property type="match status" value="1"/>
</dbReference>